<sequence length="42" mass="5078">MFVQPEEVELYYHKWNEMCAEILKSALASFRKQKLLFAILRC</sequence>
<dbReference type="Proteomes" id="UP000029389">
    <property type="component" value="Unassembled WGS sequence"/>
</dbReference>
<dbReference type="PATRIC" id="fig|1405.8.peg.377"/>
<dbReference type="EMBL" id="JMQC01000008">
    <property type="protein sequence ID" value="KFM99142.1"/>
    <property type="molecule type" value="Genomic_DNA"/>
</dbReference>
<accession>A0A090YMK5</accession>
<reference evidence="1 2" key="1">
    <citation type="submission" date="2014-04" db="EMBL/GenBank/DDBJ databases">
        <authorList>
            <person name="Bishop-Lilly K.A."/>
            <person name="Broomall S.M."/>
            <person name="Chain P.S."/>
            <person name="Chertkov O."/>
            <person name="Coyne S.R."/>
            <person name="Daligault H.E."/>
            <person name="Davenport K.W."/>
            <person name="Erkkila T."/>
            <person name="Frey K.G."/>
            <person name="Gibbons H.S."/>
            <person name="Gu W."/>
            <person name="Jaissle J."/>
            <person name="Johnson S.L."/>
            <person name="Koroleva G.I."/>
            <person name="Ladner J.T."/>
            <person name="Lo C.-C."/>
            <person name="Minogue T.D."/>
            <person name="Munk C."/>
            <person name="Palacios G.F."/>
            <person name="Redden C.L."/>
            <person name="Rosenzweig C.N."/>
            <person name="Scholz M.B."/>
            <person name="Teshima H."/>
            <person name="Xu Y."/>
        </authorList>
    </citation>
    <scope>NUCLEOTIDE SEQUENCE [LARGE SCALE GENOMIC DNA]</scope>
    <source>
        <strain evidence="1 2">BHP</strain>
    </source>
</reference>
<dbReference type="AlphaFoldDB" id="A0A090YMK5"/>
<protein>
    <submittedName>
        <fullName evidence="1">Uncharacterized protein</fullName>
    </submittedName>
</protein>
<evidence type="ECO:0000313" key="1">
    <source>
        <dbReference type="EMBL" id="KFM99142.1"/>
    </source>
</evidence>
<gene>
    <name evidence="1" type="ORF">DJ93_208</name>
</gene>
<comment type="caution">
    <text evidence="1">The sequence shown here is derived from an EMBL/GenBank/DDBJ whole genome shotgun (WGS) entry which is preliminary data.</text>
</comment>
<evidence type="ECO:0000313" key="2">
    <source>
        <dbReference type="Proteomes" id="UP000029389"/>
    </source>
</evidence>
<organism evidence="1 2">
    <name type="scientific">Bacillus clarus</name>
    <dbReference type="NCBI Taxonomy" id="2338372"/>
    <lineage>
        <taxon>Bacteria</taxon>
        <taxon>Bacillati</taxon>
        <taxon>Bacillota</taxon>
        <taxon>Bacilli</taxon>
        <taxon>Bacillales</taxon>
        <taxon>Bacillaceae</taxon>
        <taxon>Bacillus</taxon>
        <taxon>Bacillus cereus group</taxon>
    </lineage>
</organism>
<proteinExistence type="predicted"/>
<name>A0A090YMK5_9BACI</name>